<dbReference type="PANTHER" id="PTHR47209:SF1">
    <property type="entry name" value="OS06G0639500 PROTEIN"/>
    <property type="match status" value="1"/>
</dbReference>
<dbReference type="InterPro" id="IPR000719">
    <property type="entry name" value="Prot_kinase_dom"/>
</dbReference>
<keyword evidence="8" id="KW-0067">ATP-binding</keyword>
<proteinExistence type="predicted"/>
<evidence type="ECO:0000256" key="7">
    <source>
        <dbReference type="ARBA" id="ARBA00022833"/>
    </source>
</evidence>
<keyword evidence="12" id="KW-1185">Reference proteome</keyword>
<reference evidence="11 12" key="1">
    <citation type="submission" date="2024-02" db="EMBL/GenBank/DDBJ databases">
        <authorList>
            <consortium name="ELIXIR-Norway"/>
            <consortium name="Elixir Norway"/>
        </authorList>
    </citation>
    <scope>NUCLEOTIDE SEQUENCE [LARGE SCALE GENOMIC DNA]</scope>
</reference>
<protein>
    <recommendedName>
        <fullName evidence="10">Protein kinase domain-containing protein</fullName>
    </recommendedName>
</protein>
<dbReference type="InterPro" id="IPR040847">
    <property type="entry name" value="SH3_15"/>
</dbReference>
<keyword evidence="2" id="KW-0808">Transferase</keyword>
<sequence>MGGQQPPYGLVSPNSSIDDELFPEDYEQFGTPVNVNRAADPSRTHPWVDPSILKLMHRVGRGHFGDVWLATIHNRTEDFDEYHEVAVKMLPTGSEEQVHSLLQKFESLFHTVQGLRGVSWPYGISIKDGKACIIMKFYEGSLGDKTAHLPGNKLPLADVLRYGQQLVSGIMELHSCGILALNLKPCNFLLDDRNVAVVGEFGIPMLLGGIPSPSSAHPYWLGSPNYMAPEQWDANLRGPISFETDCWAFACSIIEMITGEVPWNNMSSQDIFDAVVVRHQKPMVPSGLPPAVDRVLKACFEYDYRSRPAFREILRAFANPKEPFKAGDWVCVREKPSGQFLRIGVVKTVIGPDSVLVQYCDKPGEPIHCSGASSLHLWKDSFQIGDAVILKEWVESPRFGWPGEFHQSEGIVSEIGVQDGVILVTFRGSQEAWRADPVELERVSGGLVANDWVRLRTGWSIEATNCGQMPSRVGTVHCVEHSGKLKVAFLGRGTLYTASPEEFEKVAPFLHGQYVRMKAEVVAPRFDWPQEEKGGRDTGRIVHILPSGGLFVNFPGRLFTGKGVWADSEETEVIHLNEISGMINKYQHIEKMHWAVRPTLSLLGFLLAARTGIVIVNLVTRSLRVRKNTAASENKAARYHPNESMPNQKDNPVWLPPQVAVATSTVANLIFGEGVTTPSR</sequence>
<keyword evidence="3" id="KW-0479">Metal-binding</keyword>
<dbReference type="InterPro" id="IPR011009">
    <property type="entry name" value="Kinase-like_dom_sf"/>
</dbReference>
<dbReference type="Pfam" id="PF18346">
    <property type="entry name" value="SH3_15"/>
    <property type="match status" value="1"/>
</dbReference>
<evidence type="ECO:0000313" key="12">
    <source>
        <dbReference type="Proteomes" id="UP001497444"/>
    </source>
</evidence>
<evidence type="ECO:0000256" key="2">
    <source>
        <dbReference type="ARBA" id="ARBA00022679"/>
    </source>
</evidence>
<dbReference type="InterPro" id="IPR017441">
    <property type="entry name" value="Protein_kinase_ATP_BS"/>
</dbReference>
<dbReference type="EMBL" id="OZ020096">
    <property type="protein sequence ID" value="CAK9254634.1"/>
    <property type="molecule type" value="Genomic_DNA"/>
</dbReference>
<accession>A0ABP0VJN7</accession>
<name>A0ABP0VJN7_9BRYO</name>
<dbReference type="PANTHER" id="PTHR47209">
    <property type="entry name" value="OS06G0639500 PROTEIN"/>
    <property type="match status" value="1"/>
</dbReference>
<dbReference type="PROSITE" id="PS00107">
    <property type="entry name" value="PROTEIN_KINASE_ATP"/>
    <property type="match status" value="1"/>
</dbReference>
<evidence type="ECO:0000256" key="6">
    <source>
        <dbReference type="ARBA" id="ARBA00022786"/>
    </source>
</evidence>
<dbReference type="InterPro" id="IPR053293">
    <property type="entry name" value="OCM_Kinase"/>
</dbReference>
<dbReference type="Pfam" id="PF07714">
    <property type="entry name" value="PK_Tyr_Ser-Thr"/>
    <property type="match status" value="1"/>
</dbReference>
<feature type="domain" description="Protein kinase" evidence="10">
    <location>
        <begin position="53"/>
        <end position="325"/>
    </location>
</feature>
<keyword evidence="8" id="KW-0547">Nucleotide-binding</keyword>
<gene>
    <name evidence="11" type="ORF">CSSPJE1EN1_LOCUS112</name>
</gene>
<comment type="pathway">
    <text evidence="1">Protein modification; protein ubiquitination.</text>
</comment>
<dbReference type="InterPro" id="IPR001245">
    <property type="entry name" value="Ser-Thr/Tyr_kinase_cat_dom"/>
</dbReference>
<evidence type="ECO:0000313" key="11">
    <source>
        <dbReference type="EMBL" id="CAK9254634.1"/>
    </source>
</evidence>
<evidence type="ECO:0000256" key="5">
    <source>
        <dbReference type="ARBA" id="ARBA00022771"/>
    </source>
</evidence>
<evidence type="ECO:0000256" key="1">
    <source>
        <dbReference type="ARBA" id="ARBA00004906"/>
    </source>
</evidence>
<keyword evidence="4" id="KW-0677">Repeat</keyword>
<organism evidence="11 12">
    <name type="scientific">Sphagnum jensenii</name>
    <dbReference type="NCBI Taxonomy" id="128206"/>
    <lineage>
        <taxon>Eukaryota</taxon>
        <taxon>Viridiplantae</taxon>
        <taxon>Streptophyta</taxon>
        <taxon>Embryophyta</taxon>
        <taxon>Bryophyta</taxon>
        <taxon>Sphagnophytina</taxon>
        <taxon>Sphagnopsida</taxon>
        <taxon>Sphagnales</taxon>
        <taxon>Sphagnaceae</taxon>
        <taxon>Sphagnum</taxon>
    </lineage>
</organism>
<evidence type="ECO:0000256" key="9">
    <source>
        <dbReference type="SAM" id="MobiDB-lite"/>
    </source>
</evidence>
<feature type="region of interest" description="Disordered" evidence="9">
    <location>
        <begin position="630"/>
        <end position="649"/>
    </location>
</feature>
<keyword evidence="7" id="KW-0862">Zinc</keyword>
<dbReference type="SUPFAM" id="SSF56112">
    <property type="entry name" value="Protein kinase-like (PK-like)"/>
    <property type="match status" value="1"/>
</dbReference>
<dbReference type="Proteomes" id="UP001497444">
    <property type="component" value="Chromosome 1"/>
</dbReference>
<keyword evidence="5" id="KW-0863">Zinc-finger</keyword>
<evidence type="ECO:0000256" key="3">
    <source>
        <dbReference type="ARBA" id="ARBA00022723"/>
    </source>
</evidence>
<feature type="binding site" evidence="8">
    <location>
        <position position="88"/>
    </location>
    <ligand>
        <name>ATP</name>
        <dbReference type="ChEBI" id="CHEBI:30616"/>
    </ligand>
</feature>
<keyword evidence="6" id="KW-0833">Ubl conjugation pathway</keyword>
<evidence type="ECO:0000259" key="10">
    <source>
        <dbReference type="PROSITE" id="PS50011"/>
    </source>
</evidence>
<evidence type="ECO:0000256" key="4">
    <source>
        <dbReference type="ARBA" id="ARBA00022737"/>
    </source>
</evidence>
<dbReference type="Gene3D" id="1.10.510.10">
    <property type="entry name" value="Transferase(Phosphotransferase) domain 1"/>
    <property type="match status" value="1"/>
</dbReference>
<evidence type="ECO:0000256" key="8">
    <source>
        <dbReference type="PROSITE-ProRule" id="PRU10141"/>
    </source>
</evidence>
<dbReference type="Gene3D" id="3.30.200.20">
    <property type="entry name" value="Phosphorylase Kinase, domain 1"/>
    <property type="match status" value="1"/>
</dbReference>
<dbReference type="PROSITE" id="PS50011">
    <property type="entry name" value="PROTEIN_KINASE_DOM"/>
    <property type="match status" value="1"/>
</dbReference>